<protein>
    <recommendedName>
        <fullName evidence="3">J domain-containing protein</fullName>
    </recommendedName>
</protein>
<gene>
    <name evidence="2" type="ORF">TCHU04912_LOCUS9129</name>
</gene>
<dbReference type="PANTHER" id="PTHR33372:SF2">
    <property type="entry name" value="PROTEIN CHAPERONE-LIKE PROTEIN OF POR1, CHLOROPLASTIC"/>
    <property type="match status" value="1"/>
</dbReference>
<sequence length="273" mass="29863">MAPVLNSVATAARTVARPTSQVATRPSTAHVGALRIARPLRASRRAVVVRAAASGAAGEDPYQVLGLRAGATSEEVQKKYNYMKREATMKGDDDTISKIEAAHTTIMMSQLTSRMKGGVTIPKEVAYADKAVLFPWRPRVAVEEKKAILRNLIVAAVVLLWAVVGSQNAHTQPLFVSAALCIGAQYFKQGRFFPTGGRYPSPEEKKNNGRNILRAFGLGLFGMFSGIFIFYTAPDLIFTQLNKTLPYWFYESQSLLLNTGGIIMNFVTASFLR</sequence>
<organism evidence="2">
    <name type="scientific">Tetraselmis chuii</name>
    <dbReference type="NCBI Taxonomy" id="63592"/>
    <lineage>
        <taxon>Eukaryota</taxon>
        <taxon>Viridiplantae</taxon>
        <taxon>Chlorophyta</taxon>
        <taxon>core chlorophytes</taxon>
        <taxon>Chlorodendrophyceae</taxon>
        <taxon>Chlorodendrales</taxon>
        <taxon>Chlorodendraceae</taxon>
        <taxon>Tetraselmis</taxon>
    </lineage>
</organism>
<dbReference type="EMBL" id="HBGG01017809">
    <property type="protein sequence ID" value="CAD9206893.1"/>
    <property type="molecule type" value="Transcribed_RNA"/>
</dbReference>
<dbReference type="InterPro" id="IPR021788">
    <property type="entry name" value="CPP1-like"/>
</dbReference>
<dbReference type="PANTHER" id="PTHR33372">
    <property type="match status" value="1"/>
</dbReference>
<name>A0A7S1SS22_9CHLO</name>
<evidence type="ECO:0000256" key="1">
    <source>
        <dbReference type="SAM" id="Phobius"/>
    </source>
</evidence>
<feature type="transmembrane region" description="Helical" evidence="1">
    <location>
        <begin position="212"/>
        <end position="233"/>
    </location>
</feature>
<keyword evidence="1" id="KW-0812">Transmembrane</keyword>
<reference evidence="2" key="1">
    <citation type="submission" date="2021-01" db="EMBL/GenBank/DDBJ databases">
        <authorList>
            <person name="Corre E."/>
            <person name="Pelletier E."/>
            <person name="Niang G."/>
            <person name="Scheremetjew M."/>
            <person name="Finn R."/>
            <person name="Kale V."/>
            <person name="Holt S."/>
            <person name="Cochrane G."/>
            <person name="Meng A."/>
            <person name="Brown T."/>
            <person name="Cohen L."/>
        </authorList>
    </citation>
    <scope>NUCLEOTIDE SEQUENCE</scope>
    <source>
        <strain evidence="2">PLY429</strain>
    </source>
</reference>
<keyword evidence="1" id="KW-0472">Membrane</keyword>
<dbReference type="GO" id="GO:0031969">
    <property type="term" value="C:chloroplast membrane"/>
    <property type="evidence" value="ECO:0007669"/>
    <property type="project" value="TreeGrafter"/>
</dbReference>
<keyword evidence="1" id="KW-1133">Transmembrane helix</keyword>
<proteinExistence type="predicted"/>
<dbReference type="Pfam" id="PF11833">
    <property type="entry name" value="CPP1-like"/>
    <property type="match status" value="1"/>
</dbReference>
<feature type="transmembrane region" description="Helical" evidence="1">
    <location>
        <begin position="147"/>
        <end position="164"/>
    </location>
</feature>
<accession>A0A7S1SS22</accession>
<feature type="transmembrane region" description="Helical" evidence="1">
    <location>
        <begin position="253"/>
        <end position="272"/>
    </location>
</feature>
<dbReference type="AlphaFoldDB" id="A0A7S1SS22"/>
<feature type="transmembrane region" description="Helical" evidence="1">
    <location>
        <begin position="170"/>
        <end position="187"/>
    </location>
</feature>
<evidence type="ECO:0008006" key="3">
    <source>
        <dbReference type="Google" id="ProtNLM"/>
    </source>
</evidence>
<evidence type="ECO:0000313" key="2">
    <source>
        <dbReference type="EMBL" id="CAD9206893.1"/>
    </source>
</evidence>